<dbReference type="CDD" id="cd00090">
    <property type="entry name" value="HTH_ARSR"/>
    <property type="match status" value="1"/>
</dbReference>
<feature type="compositionally biased region" description="Polar residues" evidence="1">
    <location>
        <begin position="146"/>
        <end position="163"/>
    </location>
</feature>
<proteinExistence type="predicted"/>
<dbReference type="NCBIfam" id="TIGR00738">
    <property type="entry name" value="rrf2_super"/>
    <property type="match status" value="1"/>
</dbReference>
<dbReference type="InterPro" id="IPR011991">
    <property type="entry name" value="ArsR-like_HTH"/>
</dbReference>
<dbReference type="EMBL" id="JAHWZX010000009">
    <property type="protein sequence ID" value="MBW4331281.1"/>
    <property type="molecule type" value="Genomic_DNA"/>
</dbReference>
<name>A0ABS6XM95_9SPHN</name>
<comment type="caution">
    <text evidence="2">The sequence shown here is derived from an EMBL/GenBank/DDBJ whole genome shotgun (WGS) entry which is preliminary data.</text>
</comment>
<accession>A0ABS6XM95</accession>
<dbReference type="PANTHER" id="PTHR33221:SF2">
    <property type="entry name" value="TRANSCRIPTIONAL REGULATOR"/>
    <property type="match status" value="1"/>
</dbReference>
<dbReference type="PROSITE" id="PS01332">
    <property type="entry name" value="HTH_RRF2_1"/>
    <property type="match status" value="1"/>
</dbReference>
<gene>
    <name evidence="2" type="ORF">KY084_10400</name>
</gene>
<organism evidence="2 3">
    <name type="scientific">Stakelama flava</name>
    <dbReference type="NCBI Taxonomy" id="2860338"/>
    <lineage>
        <taxon>Bacteria</taxon>
        <taxon>Pseudomonadati</taxon>
        <taxon>Pseudomonadota</taxon>
        <taxon>Alphaproteobacteria</taxon>
        <taxon>Sphingomonadales</taxon>
        <taxon>Sphingomonadaceae</taxon>
        <taxon>Stakelama</taxon>
    </lineage>
</organism>
<dbReference type="RefSeq" id="WP_219238405.1">
    <property type="nucleotide sequence ID" value="NZ_JAHWZX010000009.1"/>
</dbReference>
<evidence type="ECO:0000313" key="2">
    <source>
        <dbReference type="EMBL" id="MBW4331281.1"/>
    </source>
</evidence>
<dbReference type="NCBIfam" id="TIGR02944">
    <property type="entry name" value="suf_reg_Xantho"/>
    <property type="match status" value="1"/>
</dbReference>
<dbReference type="InterPro" id="IPR000944">
    <property type="entry name" value="Tscrpt_reg_Rrf2"/>
</dbReference>
<evidence type="ECO:0000313" key="3">
    <source>
        <dbReference type="Proteomes" id="UP001197214"/>
    </source>
</evidence>
<sequence>MRLSSLADYAVVMMTAAARHCGATGRLNATLIAEETALPLPTVQKLVSKLSSAGLIESTRGTGGGFRLTRPPAAISVADIVEAIEGPIALTACVDDARAECAVEANCSVRPHWSIVNGAVRGALADISLASLTHHTVRPEPVEGRSFSSSAAEQDGASTSSVRTAAGVI</sequence>
<dbReference type="Proteomes" id="UP001197214">
    <property type="component" value="Unassembled WGS sequence"/>
</dbReference>
<dbReference type="PANTHER" id="PTHR33221">
    <property type="entry name" value="WINGED HELIX-TURN-HELIX TRANSCRIPTIONAL REGULATOR, RRF2 FAMILY"/>
    <property type="match status" value="1"/>
</dbReference>
<dbReference type="InterPro" id="IPR030489">
    <property type="entry name" value="TR_Rrf2-type_CS"/>
</dbReference>
<reference evidence="2 3" key="1">
    <citation type="submission" date="2021-07" db="EMBL/GenBank/DDBJ databases">
        <title>Stakelama flava sp. nov., a novel endophytic bacterium isolated from branch of Kandelia candel.</title>
        <authorList>
            <person name="Tuo L."/>
        </authorList>
    </citation>
    <scope>NUCLEOTIDE SEQUENCE [LARGE SCALE GENOMIC DNA]</scope>
    <source>
        <strain evidence="2 3">CBK3Z-3</strain>
    </source>
</reference>
<dbReference type="InterPro" id="IPR014290">
    <property type="entry name" value="SUF_FeS_clus_asmbl_reg"/>
</dbReference>
<dbReference type="Pfam" id="PF02082">
    <property type="entry name" value="Rrf2"/>
    <property type="match status" value="1"/>
</dbReference>
<protein>
    <submittedName>
        <fullName evidence="2">SUF system Fe-S cluster assembly regulator</fullName>
    </submittedName>
</protein>
<feature type="region of interest" description="Disordered" evidence="1">
    <location>
        <begin position="140"/>
        <end position="169"/>
    </location>
</feature>
<evidence type="ECO:0000256" key="1">
    <source>
        <dbReference type="SAM" id="MobiDB-lite"/>
    </source>
</evidence>
<dbReference type="PROSITE" id="PS51197">
    <property type="entry name" value="HTH_RRF2_2"/>
    <property type="match status" value="1"/>
</dbReference>
<keyword evidence="3" id="KW-1185">Reference proteome</keyword>